<evidence type="ECO:0000313" key="6">
    <source>
        <dbReference type="EMBL" id="SEO73932.1"/>
    </source>
</evidence>
<sequence length="407" mass="42459">MPGDFSYRGFCLQQVAAAYDVVVIDSAPPTAEHAPYVADFEIADPYDEQSLLAAGRALADRHALGGVMTWTEWMLVPTARLAEHLGLPSNTTEVMLACRNKATARTAFTRAGVPSAASMKAATLLEAGPATHAVGGFPVVIKPAAHAASVGAIYVDRGEDLPGAFPFATAGAALARESTEVLVEEYLDGPEVSVETVTFAGATIPVAVTRKTLGSLPYFEETGHLVAAGDPLLAEAGPVAVAAVRALGVECGVCHTEIRHTSRGPRVIEVNARLAGDMIGRLVELATGIQLARAAADIACRRAPDLTPTRHQAASVRIHYPQVSGTVTSRHLTRGFAAGTPWLDRATWLCEDGDRLVLPPEGSSFTARAGLVVVTAPTAALAARRAERAFGHMSVDVAPATEPLPAA</sequence>
<keyword evidence="1" id="KW-0436">Ligase</keyword>
<dbReference type="InterPro" id="IPR011761">
    <property type="entry name" value="ATP-grasp"/>
</dbReference>
<gene>
    <name evidence="6" type="ORF">SAMN05216267_103964</name>
</gene>
<keyword evidence="7" id="KW-1185">Reference proteome</keyword>
<dbReference type="Pfam" id="PF13535">
    <property type="entry name" value="ATP-grasp_4"/>
    <property type="match status" value="1"/>
</dbReference>
<dbReference type="Gene3D" id="3.30.470.20">
    <property type="entry name" value="ATP-grasp fold, B domain"/>
    <property type="match status" value="1"/>
</dbReference>
<evidence type="ECO:0000256" key="4">
    <source>
        <dbReference type="PROSITE-ProRule" id="PRU00409"/>
    </source>
</evidence>
<dbReference type="GO" id="GO:0005524">
    <property type="term" value="F:ATP binding"/>
    <property type="evidence" value="ECO:0007669"/>
    <property type="project" value="UniProtKB-UniRule"/>
</dbReference>
<dbReference type="InterPro" id="IPR052032">
    <property type="entry name" value="ATP-dep_AA_Ligase"/>
</dbReference>
<dbReference type="PROSITE" id="PS00867">
    <property type="entry name" value="CPSASE_2"/>
    <property type="match status" value="1"/>
</dbReference>
<dbReference type="GO" id="GO:0016874">
    <property type="term" value="F:ligase activity"/>
    <property type="evidence" value="ECO:0007669"/>
    <property type="project" value="UniProtKB-KW"/>
</dbReference>
<evidence type="ECO:0000313" key="7">
    <source>
        <dbReference type="Proteomes" id="UP000181951"/>
    </source>
</evidence>
<dbReference type="AlphaFoldDB" id="A0A1H8S5P1"/>
<dbReference type="SUPFAM" id="SSF56059">
    <property type="entry name" value="Glutathione synthetase ATP-binding domain-like"/>
    <property type="match status" value="1"/>
</dbReference>
<dbReference type="EMBL" id="FODD01000039">
    <property type="protein sequence ID" value="SEO73932.1"/>
    <property type="molecule type" value="Genomic_DNA"/>
</dbReference>
<evidence type="ECO:0000256" key="2">
    <source>
        <dbReference type="ARBA" id="ARBA00022741"/>
    </source>
</evidence>
<name>A0A1H8S5P1_9ACTN</name>
<proteinExistence type="predicted"/>
<dbReference type="PANTHER" id="PTHR43585">
    <property type="entry name" value="FUMIPYRROLE BIOSYNTHESIS PROTEIN C"/>
    <property type="match status" value="1"/>
</dbReference>
<keyword evidence="3 4" id="KW-0067">ATP-binding</keyword>
<accession>A0A1H8S5P1</accession>
<keyword evidence="2 4" id="KW-0547">Nucleotide-binding</keyword>
<evidence type="ECO:0000256" key="1">
    <source>
        <dbReference type="ARBA" id="ARBA00022598"/>
    </source>
</evidence>
<dbReference type="STRING" id="310780.SAMN05216267_103964"/>
<reference evidence="6 7" key="1">
    <citation type="submission" date="2016-10" db="EMBL/GenBank/DDBJ databases">
        <authorList>
            <person name="de Groot N.N."/>
        </authorList>
    </citation>
    <scope>NUCLEOTIDE SEQUENCE [LARGE SCALE GENOMIC DNA]</scope>
    <source>
        <strain evidence="6 7">CGMCC 4.2026</strain>
    </source>
</reference>
<evidence type="ECO:0000256" key="3">
    <source>
        <dbReference type="ARBA" id="ARBA00022840"/>
    </source>
</evidence>
<dbReference type="PANTHER" id="PTHR43585:SF2">
    <property type="entry name" value="ATP-GRASP ENZYME FSQD"/>
    <property type="match status" value="1"/>
</dbReference>
<organism evidence="6 7">
    <name type="scientific">Actinacidiphila rubida</name>
    <dbReference type="NCBI Taxonomy" id="310780"/>
    <lineage>
        <taxon>Bacteria</taxon>
        <taxon>Bacillati</taxon>
        <taxon>Actinomycetota</taxon>
        <taxon>Actinomycetes</taxon>
        <taxon>Kitasatosporales</taxon>
        <taxon>Streptomycetaceae</taxon>
        <taxon>Actinacidiphila</taxon>
    </lineage>
</organism>
<dbReference type="GO" id="GO:0046872">
    <property type="term" value="F:metal ion binding"/>
    <property type="evidence" value="ECO:0007669"/>
    <property type="project" value="InterPro"/>
</dbReference>
<dbReference type="Pfam" id="PF18130">
    <property type="entry name" value="ATPgrasp_N"/>
    <property type="match status" value="1"/>
</dbReference>
<dbReference type="Gene3D" id="3.40.50.20">
    <property type="match status" value="1"/>
</dbReference>
<feature type="domain" description="ATP-grasp" evidence="5">
    <location>
        <begin position="105"/>
        <end position="300"/>
    </location>
</feature>
<evidence type="ECO:0000259" key="5">
    <source>
        <dbReference type="PROSITE" id="PS50975"/>
    </source>
</evidence>
<dbReference type="InterPro" id="IPR041472">
    <property type="entry name" value="BL00235/CARNS1_N"/>
</dbReference>
<dbReference type="PROSITE" id="PS50975">
    <property type="entry name" value="ATP_GRASP"/>
    <property type="match status" value="1"/>
</dbReference>
<dbReference type="Proteomes" id="UP000181951">
    <property type="component" value="Unassembled WGS sequence"/>
</dbReference>
<protein>
    <submittedName>
        <fullName evidence="6">Biotin carboxylase</fullName>
    </submittedName>
</protein>
<dbReference type="InterPro" id="IPR005479">
    <property type="entry name" value="CPAse_ATP-bd"/>
</dbReference>